<feature type="domain" description="WW" evidence="2">
    <location>
        <begin position="150"/>
        <end position="183"/>
    </location>
</feature>
<reference evidence="3 4" key="1">
    <citation type="journal article" date="2024" name="Nat. Commun.">
        <title>Phylogenomics reveals the evolutionary origins of lichenization in chlorophyte algae.</title>
        <authorList>
            <person name="Puginier C."/>
            <person name="Libourel C."/>
            <person name="Otte J."/>
            <person name="Skaloud P."/>
            <person name="Haon M."/>
            <person name="Grisel S."/>
            <person name="Petersen M."/>
            <person name="Berrin J.G."/>
            <person name="Delaux P.M."/>
            <person name="Dal Grande F."/>
            <person name="Keller J."/>
        </authorList>
    </citation>
    <scope>NUCLEOTIDE SEQUENCE [LARGE SCALE GENOMIC DNA]</scope>
    <source>
        <strain evidence="3 4">SAG 2523</strain>
    </source>
</reference>
<feature type="region of interest" description="Disordered" evidence="1">
    <location>
        <begin position="1"/>
        <end position="80"/>
    </location>
</feature>
<comment type="caution">
    <text evidence="3">The sequence shown here is derived from an EMBL/GenBank/DDBJ whole genome shotgun (WGS) entry which is preliminary data.</text>
</comment>
<dbReference type="Pfam" id="PF00397">
    <property type="entry name" value="WW"/>
    <property type="match status" value="1"/>
</dbReference>
<dbReference type="EMBL" id="JALJOV010000562">
    <property type="protein sequence ID" value="KAK9862744.1"/>
    <property type="molecule type" value="Genomic_DNA"/>
</dbReference>
<dbReference type="PROSITE" id="PS50020">
    <property type="entry name" value="WW_DOMAIN_2"/>
    <property type="match status" value="1"/>
</dbReference>
<dbReference type="PANTHER" id="PTHR47852:SF2">
    <property type="entry name" value="WW DOMAIN-CONTAINING PROTEIN"/>
    <property type="match status" value="1"/>
</dbReference>
<proteinExistence type="predicted"/>
<evidence type="ECO:0000313" key="4">
    <source>
        <dbReference type="Proteomes" id="UP001485043"/>
    </source>
</evidence>
<keyword evidence="4" id="KW-1185">Reference proteome</keyword>
<gene>
    <name evidence="3" type="ORF">WJX84_003281</name>
</gene>
<protein>
    <recommendedName>
        <fullName evidence="2">WW domain-containing protein</fullName>
    </recommendedName>
</protein>
<organism evidence="3 4">
    <name type="scientific">Apatococcus fuscideae</name>
    <dbReference type="NCBI Taxonomy" id="2026836"/>
    <lineage>
        <taxon>Eukaryota</taxon>
        <taxon>Viridiplantae</taxon>
        <taxon>Chlorophyta</taxon>
        <taxon>core chlorophytes</taxon>
        <taxon>Trebouxiophyceae</taxon>
        <taxon>Chlorellales</taxon>
        <taxon>Chlorellaceae</taxon>
        <taxon>Apatococcus</taxon>
    </lineage>
</organism>
<evidence type="ECO:0000313" key="3">
    <source>
        <dbReference type="EMBL" id="KAK9862744.1"/>
    </source>
</evidence>
<feature type="compositionally biased region" description="Pro residues" evidence="1">
    <location>
        <begin position="25"/>
        <end position="34"/>
    </location>
</feature>
<accession>A0AAW1SZS0</accession>
<feature type="compositionally biased region" description="Polar residues" evidence="1">
    <location>
        <begin position="1"/>
        <end position="11"/>
    </location>
</feature>
<dbReference type="Gene3D" id="2.20.70.10">
    <property type="match status" value="1"/>
</dbReference>
<dbReference type="SUPFAM" id="SSF51045">
    <property type="entry name" value="WW domain"/>
    <property type="match status" value="1"/>
</dbReference>
<evidence type="ECO:0000259" key="2">
    <source>
        <dbReference type="PROSITE" id="PS50020"/>
    </source>
</evidence>
<name>A0AAW1SZS0_9CHLO</name>
<dbReference type="AlphaFoldDB" id="A0AAW1SZS0"/>
<dbReference type="InterPro" id="IPR036020">
    <property type="entry name" value="WW_dom_sf"/>
</dbReference>
<dbReference type="Proteomes" id="UP001485043">
    <property type="component" value="Unassembled WGS sequence"/>
</dbReference>
<dbReference type="PANTHER" id="PTHR47852">
    <property type="entry name" value="OS06G0298400 PROTEIN"/>
    <property type="match status" value="1"/>
</dbReference>
<dbReference type="PROSITE" id="PS01159">
    <property type="entry name" value="WW_DOMAIN_1"/>
    <property type="match status" value="1"/>
</dbReference>
<sequence length="183" mass="20417">MSRSPEPQRTGQLAYRAEPVRAVTPPDPPLPPEPSASDFDAAAQAESMERKRKAVQPPVPAPAANAKRKKGGKFNKATSQLINKWQSVRQDLETQEKEEGGMDPEALERKRLQDAEAWRLEQLRSGTSSEENANFQPVAGDWRSKVKAAKKAAKGWRPMWDKASSSVYYGNLTTKETSWDRPT</sequence>
<evidence type="ECO:0000256" key="1">
    <source>
        <dbReference type="SAM" id="MobiDB-lite"/>
    </source>
</evidence>
<dbReference type="InterPro" id="IPR001202">
    <property type="entry name" value="WW_dom"/>
</dbReference>